<dbReference type="InterPro" id="IPR036259">
    <property type="entry name" value="MFS_trans_sf"/>
</dbReference>
<dbReference type="SUPFAM" id="SSF103473">
    <property type="entry name" value="MFS general substrate transporter"/>
    <property type="match status" value="1"/>
</dbReference>
<organism evidence="3 4">
    <name type="scientific">Streptomyces composti</name>
    <dbReference type="NCBI Taxonomy" id="2720025"/>
    <lineage>
        <taxon>Bacteria</taxon>
        <taxon>Bacillati</taxon>
        <taxon>Actinomycetota</taxon>
        <taxon>Actinomycetes</taxon>
        <taxon>Kitasatosporales</taxon>
        <taxon>Streptomycetaceae</taxon>
        <taxon>Streptomyces</taxon>
    </lineage>
</organism>
<evidence type="ECO:0000313" key="3">
    <source>
        <dbReference type="EMBL" id="NJP51178.1"/>
    </source>
</evidence>
<feature type="region of interest" description="Disordered" evidence="1">
    <location>
        <begin position="72"/>
        <end position="95"/>
    </location>
</feature>
<evidence type="ECO:0000256" key="2">
    <source>
        <dbReference type="SAM" id="Phobius"/>
    </source>
</evidence>
<name>A0ABX1ABC4_9ACTN</name>
<proteinExistence type="predicted"/>
<accession>A0ABX1ABC4</accession>
<sequence>MCSINRLVTPSRTARQWSVIALLCGAQFTLALDFSLLIAALSVLGEDPGFALSGLRWVDTAFALPSGAACCSSDAPPTPDARGADGTGRGERTAAAVPVPAPGLLRCGPGAGGDRG</sequence>
<keyword evidence="4" id="KW-1185">Reference proteome</keyword>
<protein>
    <recommendedName>
        <fullName evidence="5">MFS transporter</fullName>
    </recommendedName>
</protein>
<keyword evidence="2" id="KW-1133">Transmembrane helix</keyword>
<keyword evidence="2" id="KW-0472">Membrane</keyword>
<evidence type="ECO:0000256" key="1">
    <source>
        <dbReference type="SAM" id="MobiDB-lite"/>
    </source>
</evidence>
<keyword evidence="2" id="KW-0812">Transmembrane</keyword>
<dbReference type="RefSeq" id="WP_167994982.1">
    <property type="nucleotide sequence ID" value="NZ_JAATEM010000015.1"/>
</dbReference>
<reference evidence="3 4" key="1">
    <citation type="submission" date="2020-03" db="EMBL/GenBank/DDBJ databases">
        <title>WGS of actinomycetes isolated from Thailand.</title>
        <authorList>
            <person name="Thawai C."/>
        </authorList>
    </citation>
    <scope>NUCLEOTIDE SEQUENCE [LARGE SCALE GENOMIC DNA]</scope>
    <source>
        <strain evidence="3 4">SBST2-5</strain>
    </source>
</reference>
<evidence type="ECO:0000313" key="4">
    <source>
        <dbReference type="Proteomes" id="UP000730591"/>
    </source>
</evidence>
<dbReference type="EMBL" id="JAATEM010000015">
    <property type="protein sequence ID" value="NJP51178.1"/>
    <property type="molecule type" value="Genomic_DNA"/>
</dbReference>
<comment type="caution">
    <text evidence="3">The sequence shown here is derived from an EMBL/GenBank/DDBJ whole genome shotgun (WGS) entry which is preliminary data.</text>
</comment>
<evidence type="ECO:0008006" key="5">
    <source>
        <dbReference type="Google" id="ProtNLM"/>
    </source>
</evidence>
<feature type="transmembrane region" description="Helical" evidence="2">
    <location>
        <begin position="20"/>
        <end position="44"/>
    </location>
</feature>
<gene>
    <name evidence="3" type="ORF">HCJ93_14115</name>
</gene>
<dbReference type="Proteomes" id="UP000730591">
    <property type="component" value="Unassembled WGS sequence"/>
</dbReference>